<keyword evidence="3 5" id="KW-0808">Transferase</keyword>
<dbReference type="Pfam" id="PF04564">
    <property type="entry name" value="U-box"/>
    <property type="match status" value="1"/>
</dbReference>
<dbReference type="SMART" id="SM00504">
    <property type="entry name" value="Ubox"/>
    <property type="match status" value="1"/>
</dbReference>
<dbReference type="InterPro" id="IPR016024">
    <property type="entry name" value="ARM-type_fold"/>
</dbReference>
<evidence type="ECO:0000256" key="1">
    <source>
        <dbReference type="ARBA" id="ARBA00000900"/>
    </source>
</evidence>
<dbReference type="InterPro" id="IPR003613">
    <property type="entry name" value="Ubox_domain"/>
</dbReference>
<evidence type="ECO:0000313" key="7">
    <source>
        <dbReference type="EMBL" id="KAL1541423.1"/>
    </source>
</evidence>
<dbReference type="Gene3D" id="1.25.10.10">
    <property type="entry name" value="Leucine-rich Repeat Variant"/>
    <property type="match status" value="1"/>
</dbReference>
<comment type="pathway">
    <text evidence="2 5">Protein modification; protein ubiquitination.</text>
</comment>
<evidence type="ECO:0000256" key="3">
    <source>
        <dbReference type="ARBA" id="ARBA00022679"/>
    </source>
</evidence>
<comment type="caution">
    <text evidence="7">The sequence shown here is derived from an EMBL/GenBank/DDBJ whole genome shotgun (WGS) entry which is preliminary data.</text>
</comment>
<dbReference type="CDD" id="cd16664">
    <property type="entry name" value="RING-Ubox_PUB"/>
    <property type="match status" value="1"/>
</dbReference>
<dbReference type="PANTHER" id="PTHR22849">
    <property type="entry name" value="WDSAM1 PROTEIN"/>
    <property type="match status" value="1"/>
</dbReference>
<name>A0ABD1GBB1_SALDI</name>
<reference evidence="7 8" key="1">
    <citation type="submission" date="2024-06" db="EMBL/GenBank/DDBJ databases">
        <title>A chromosome level genome sequence of Diviner's sage (Salvia divinorum).</title>
        <authorList>
            <person name="Ford S.A."/>
            <person name="Ro D.-K."/>
            <person name="Ness R.W."/>
            <person name="Phillips M.A."/>
        </authorList>
    </citation>
    <scope>NUCLEOTIDE SEQUENCE [LARGE SCALE GENOMIC DNA]</scope>
    <source>
        <strain evidence="7">SAF-2024a</strain>
        <tissue evidence="7">Leaf</tissue>
    </source>
</reference>
<dbReference type="SUPFAM" id="SSF57850">
    <property type="entry name" value="RING/U-box"/>
    <property type="match status" value="1"/>
</dbReference>
<evidence type="ECO:0000259" key="6">
    <source>
        <dbReference type="PROSITE" id="PS51698"/>
    </source>
</evidence>
<comment type="function">
    <text evidence="5">Functions as an E3 ubiquitin ligase.</text>
</comment>
<feature type="domain" description="U-box" evidence="6">
    <location>
        <begin position="8"/>
        <end position="85"/>
    </location>
</feature>
<comment type="catalytic activity">
    <reaction evidence="1 5">
        <text>S-ubiquitinyl-[E2 ubiquitin-conjugating enzyme]-L-cysteine + [acceptor protein]-L-lysine = [E2 ubiquitin-conjugating enzyme]-L-cysteine + N(6)-ubiquitinyl-[acceptor protein]-L-lysine.</text>
        <dbReference type="EC" id="2.3.2.27"/>
    </reaction>
</comment>
<dbReference type="PANTHER" id="PTHR22849:SF24">
    <property type="entry name" value="E3 UBIQUITIN-PROTEIN LIGASE PUB24"/>
    <property type="match status" value="1"/>
</dbReference>
<dbReference type="AlphaFoldDB" id="A0ABD1GBB1"/>
<dbReference type="EMBL" id="JBEAFC010000009">
    <property type="protein sequence ID" value="KAL1541423.1"/>
    <property type="molecule type" value="Genomic_DNA"/>
</dbReference>
<keyword evidence="8" id="KW-1185">Reference proteome</keyword>
<dbReference type="EC" id="2.3.2.27" evidence="5"/>
<evidence type="ECO:0000256" key="4">
    <source>
        <dbReference type="ARBA" id="ARBA00022786"/>
    </source>
</evidence>
<evidence type="ECO:0000256" key="5">
    <source>
        <dbReference type="RuleBase" id="RU369093"/>
    </source>
</evidence>
<dbReference type="Pfam" id="PF25598">
    <property type="entry name" value="ARM_PUB"/>
    <property type="match status" value="1"/>
</dbReference>
<sequence length="404" mass="45298">MAMENSVEVPEYFICPISLQIMKDPVTVASGITYDRHSIEQWLFTNRNTICPVTKQPLPHHSSSLTPNHTLRRLIHAWLTPNTPLTKLTLDGLIRGLSAPESQLQALRKLEGLALESEQNRAYMAEDDDLAKKLIHFVVAFRRNAAAEGLEEALRILYILRGGSGEARVLKMDIAVYTNDELIIDSLMWVFECERFKDDDAVRSHAAHALRATVEKGGTGVLGRLKPEFFRRIARGLREGGAWQQALLRVLLEACRWGRNRAMMVESGTVFDLVEVELKGPAEKKTTELVLGIIYHLCLSAEGRAQLLSHAAGIAVVTRRILQVSAAADDRAVLILWQISKYSATNGVLQEMLRVGTVTNLCLVMLADSASYLKEKARKILRMHFDAWKDSPCIEIATITRYTR</sequence>
<proteinExistence type="predicted"/>
<dbReference type="GO" id="GO:0016567">
    <property type="term" value="P:protein ubiquitination"/>
    <property type="evidence" value="ECO:0007669"/>
    <property type="project" value="UniProtKB-UniRule"/>
</dbReference>
<protein>
    <recommendedName>
        <fullName evidence="5 6">U-box domain-containing protein</fullName>
        <ecNumber evidence="5">2.3.2.27</ecNumber>
    </recommendedName>
    <alternativeName>
        <fullName evidence="5">RING-type E3 ubiquitin transferase PUB</fullName>
    </alternativeName>
</protein>
<accession>A0ABD1GBB1</accession>
<dbReference type="Gene3D" id="3.30.40.10">
    <property type="entry name" value="Zinc/RING finger domain, C3HC4 (zinc finger)"/>
    <property type="match status" value="1"/>
</dbReference>
<evidence type="ECO:0000256" key="2">
    <source>
        <dbReference type="ARBA" id="ARBA00004906"/>
    </source>
</evidence>
<dbReference type="InterPro" id="IPR013083">
    <property type="entry name" value="Znf_RING/FYVE/PHD"/>
</dbReference>
<dbReference type="PROSITE" id="PS51698">
    <property type="entry name" value="U_BOX"/>
    <property type="match status" value="1"/>
</dbReference>
<dbReference type="InterPro" id="IPR058678">
    <property type="entry name" value="ARM_PUB"/>
</dbReference>
<gene>
    <name evidence="7" type="ORF">AAHA92_25647</name>
</gene>
<organism evidence="7 8">
    <name type="scientific">Salvia divinorum</name>
    <name type="common">Maria pastora</name>
    <name type="synonym">Diviner's sage</name>
    <dbReference type="NCBI Taxonomy" id="28513"/>
    <lineage>
        <taxon>Eukaryota</taxon>
        <taxon>Viridiplantae</taxon>
        <taxon>Streptophyta</taxon>
        <taxon>Embryophyta</taxon>
        <taxon>Tracheophyta</taxon>
        <taxon>Spermatophyta</taxon>
        <taxon>Magnoliopsida</taxon>
        <taxon>eudicotyledons</taxon>
        <taxon>Gunneridae</taxon>
        <taxon>Pentapetalae</taxon>
        <taxon>asterids</taxon>
        <taxon>lamiids</taxon>
        <taxon>Lamiales</taxon>
        <taxon>Lamiaceae</taxon>
        <taxon>Nepetoideae</taxon>
        <taxon>Mentheae</taxon>
        <taxon>Salviinae</taxon>
        <taxon>Salvia</taxon>
        <taxon>Salvia subgen. Calosphace</taxon>
    </lineage>
</organism>
<dbReference type="SUPFAM" id="SSF48371">
    <property type="entry name" value="ARM repeat"/>
    <property type="match status" value="1"/>
</dbReference>
<evidence type="ECO:0000313" key="8">
    <source>
        <dbReference type="Proteomes" id="UP001567538"/>
    </source>
</evidence>
<keyword evidence="4 5" id="KW-0833">Ubl conjugation pathway</keyword>
<dbReference type="Proteomes" id="UP001567538">
    <property type="component" value="Unassembled WGS sequence"/>
</dbReference>
<dbReference type="InterPro" id="IPR045185">
    <property type="entry name" value="PUB22/23/24-like"/>
</dbReference>
<dbReference type="GO" id="GO:0061630">
    <property type="term" value="F:ubiquitin protein ligase activity"/>
    <property type="evidence" value="ECO:0007669"/>
    <property type="project" value="UniProtKB-UniRule"/>
</dbReference>
<dbReference type="InterPro" id="IPR045210">
    <property type="entry name" value="RING-Ubox_PUB"/>
</dbReference>
<dbReference type="InterPro" id="IPR011989">
    <property type="entry name" value="ARM-like"/>
</dbReference>